<dbReference type="Pfam" id="PF04082">
    <property type="entry name" value="Fungal_trans"/>
    <property type="match status" value="1"/>
</dbReference>
<dbReference type="GeneID" id="93654189"/>
<feature type="domain" description="Zn(2)-C6 fungal-type" evidence="7">
    <location>
        <begin position="239"/>
        <end position="271"/>
    </location>
</feature>
<organism evidence="8 9">
    <name type="scientific">Candida metapsilosis</name>
    <dbReference type="NCBI Taxonomy" id="273372"/>
    <lineage>
        <taxon>Eukaryota</taxon>
        <taxon>Fungi</taxon>
        <taxon>Dikarya</taxon>
        <taxon>Ascomycota</taxon>
        <taxon>Saccharomycotina</taxon>
        <taxon>Pichiomycetes</taxon>
        <taxon>Debaryomycetaceae</taxon>
        <taxon>Candida/Lodderomyces clade</taxon>
        <taxon>Candida</taxon>
    </lineage>
</organism>
<dbReference type="GO" id="GO:0001080">
    <property type="term" value="P:nitrogen catabolite activation of transcription from RNA polymerase II promoter"/>
    <property type="evidence" value="ECO:0007669"/>
    <property type="project" value="TreeGrafter"/>
</dbReference>
<feature type="region of interest" description="Disordered" evidence="6">
    <location>
        <begin position="178"/>
        <end position="239"/>
    </location>
</feature>
<keyword evidence="4" id="KW-0804">Transcription</keyword>
<protein>
    <submittedName>
        <fullName evidence="8">DAL81</fullName>
    </submittedName>
</protein>
<dbReference type="PROSITE" id="PS50048">
    <property type="entry name" value="ZN2_CY6_FUNGAL_2"/>
    <property type="match status" value="1"/>
</dbReference>
<dbReference type="GO" id="GO:0003677">
    <property type="term" value="F:DNA binding"/>
    <property type="evidence" value="ECO:0007669"/>
    <property type="project" value="InterPro"/>
</dbReference>
<evidence type="ECO:0000256" key="3">
    <source>
        <dbReference type="ARBA" id="ARBA00023015"/>
    </source>
</evidence>
<feature type="compositionally biased region" description="Basic and acidic residues" evidence="6">
    <location>
        <begin position="50"/>
        <end position="60"/>
    </location>
</feature>
<dbReference type="GO" id="GO:0006351">
    <property type="term" value="P:DNA-templated transcription"/>
    <property type="evidence" value="ECO:0007669"/>
    <property type="project" value="InterPro"/>
</dbReference>
<feature type="compositionally biased region" description="Polar residues" evidence="6">
    <location>
        <begin position="61"/>
        <end position="70"/>
    </location>
</feature>
<dbReference type="InterPro" id="IPR001138">
    <property type="entry name" value="Zn2Cys6_DnaBD"/>
</dbReference>
<feature type="compositionally biased region" description="Polar residues" evidence="6">
    <location>
        <begin position="925"/>
        <end position="944"/>
    </location>
</feature>
<evidence type="ECO:0000256" key="4">
    <source>
        <dbReference type="ARBA" id="ARBA00023163"/>
    </source>
</evidence>
<feature type="region of interest" description="Disordered" evidence="6">
    <location>
        <begin position="859"/>
        <end position="976"/>
    </location>
</feature>
<comment type="caution">
    <text evidence="8">The sequence shown here is derived from an EMBL/GenBank/DDBJ whole genome shotgun (WGS) entry which is preliminary data.</text>
</comment>
<dbReference type="OrthoDB" id="2264294at2759"/>
<dbReference type="PANTHER" id="PTHR31668:SF4">
    <property type="entry name" value="TRANSCRIPTIONAL ACTIVATOR PROTEIN DAL81"/>
    <property type="match status" value="1"/>
</dbReference>
<feature type="region of interest" description="Disordered" evidence="6">
    <location>
        <begin position="273"/>
        <end position="306"/>
    </location>
</feature>
<dbReference type="PROSITE" id="PS00463">
    <property type="entry name" value="ZN2_CY6_FUNGAL_1"/>
    <property type="match status" value="1"/>
</dbReference>
<keyword evidence="2" id="KW-0862">Zinc</keyword>
<dbReference type="InterPro" id="IPR007219">
    <property type="entry name" value="XnlR_reg_dom"/>
</dbReference>
<dbReference type="InterPro" id="IPR036864">
    <property type="entry name" value="Zn2-C6_fun-type_DNA-bd_sf"/>
</dbReference>
<dbReference type="SMART" id="SM00906">
    <property type="entry name" value="Fungal_trans"/>
    <property type="match status" value="1"/>
</dbReference>
<sequence>MAVSQTTLKNVDSNLIENGKQNDDFTTTQDHRHHSTSNHSITTTTTTNLHTDKDNSENKYNESNSVNGNDHTQDKAKSNFQNHYTPEATSDSPHLFNTNNQATTTYEHQISRPATNQPNSSYIDPQWGNMMFDPNSADYLYNIELPTPTQISQPGNNSGVNDVSGGIMHHIQYQNNVHPDANETEPQGTVRHQNQQSYREDTLSQSQSPGAFVSQQPTESTSNTALQGASTKSIKQRRPCDQCRRRKTKCVIIPNTNNCVQCEAKQLTCTYTTPSSKRKASDMGPDSQKRGRPSSAANNDNSHIPDVRIREVAPVQDYSAINNSLLKKTLSLQFPRSSFYVGPTNYLYDVNLLNTIMDSRNRDSNPGGTAKVEQASLSNSISLRKVCDKVHFVLKDDQSPQSYQTMSNDVDTIEKLISPHGQILIDLYFRIIHPSYPIVHKKVFLEKYARTHREFTAPLIAAVYVLAIQWWDYDPQLNRFPKPNVELILKIGLKNYLQEILKRPKLSAVQAGLLLLQCKHIISCKATNNQVQNSGDADYSEWVLCSQVVSLAEELGLGLDCNNWKLPKWERGLRKRLAWAVYMEDKWLSLKDSRPSHINENNWIVLPLHEQDFPDKHGDGDLKEGSSDLDTGKKVFTNLIALSKILSDILDQFYSMKAMREITNIGEVLRLAKPLQLQLRNWFYSLPSDLQMNLVQPRKLCSNGYLHLAYFATELTLHRKITTIIYEQTNSGNAPPPELVNVCRSAAKTRLLASIEFVRDLKPEHIHSFWHSSSSSNFTLIGTFAAILFISSPTQEEADFYRDQIFNYRWILKISSKGFDQVAEALNQLDLVLGNVPGLLNDNVDMPMVLPNVQDQQMPQNQSFSPFAIPQSQPQPLQSPHPSLRPNPPYDGKPNNQQKMRMPSNLRDSPYNSPQNFYTPPYVPSPQSKTINSPHTSQGNTSRAVSPRVYSNKAQSYTDQSPQSSHHTKSPESTIK</sequence>
<dbReference type="RefSeq" id="XP_067545946.1">
    <property type="nucleotide sequence ID" value="XM_067694750.1"/>
</dbReference>
<accession>A0A8H7Z7X7</accession>
<feature type="compositionally biased region" description="Pro residues" evidence="6">
    <location>
        <begin position="877"/>
        <end position="891"/>
    </location>
</feature>
<evidence type="ECO:0000256" key="1">
    <source>
        <dbReference type="ARBA" id="ARBA00022723"/>
    </source>
</evidence>
<feature type="compositionally biased region" description="Polar residues" evidence="6">
    <location>
        <begin position="952"/>
        <end position="976"/>
    </location>
</feature>
<dbReference type="GO" id="GO:0008270">
    <property type="term" value="F:zinc ion binding"/>
    <property type="evidence" value="ECO:0007669"/>
    <property type="project" value="InterPro"/>
</dbReference>
<dbReference type="SMART" id="SM00066">
    <property type="entry name" value="GAL4"/>
    <property type="match status" value="1"/>
</dbReference>
<feature type="compositionally biased region" description="Polar residues" evidence="6">
    <location>
        <begin position="906"/>
        <end position="918"/>
    </location>
</feature>
<name>A0A8H7Z7X7_9ASCO</name>
<feature type="compositionally biased region" description="Polar residues" evidence="6">
    <location>
        <begin position="1"/>
        <end position="16"/>
    </location>
</feature>
<keyword evidence="9" id="KW-1185">Reference proteome</keyword>
<evidence type="ECO:0000259" key="7">
    <source>
        <dbReference type="PROSITE" id="PS50048"/>
    </source>
</evidence>
<dbReference type="InterPro" id="IPR050797">
    <property type="entry name" value="Carb_Metab_Trans_Reg"/>
</dbReference>
<keyword evidence="1" id="KW-0479">Metal-binding</keyword>
<evidence type="ECO:0000256" key="6">
    <source>
        <dbReference type="SAM" id="MobiDB-lite"/>
    </source>
</evidence>
<feature type="region of interest" description="Disordered" evidence="6">
    <location>
        <begin position="1"/>
        <end position="77"/>
    </location>
</feature>
<evidence type="ECO:0000313" key="8">
    <source>
        <dbReference type="EMBL" id="KAG5416830.1"/>
    </source>
</evidence>
<keyword evidence="5" id="KW-0539">Nucleus</keyword>
<evidence type="ECO:0000313" key="9">
    <source>
        <dbReference type="Proteomes" id="UP000669133"/>
    </source>
</evidence>
<dbReference type="Gene3D" id="4.10.240.10">
    <property type="entry name" value="Zn(2)-C6 fungal-type DNA-binding domain"/>
    <property type="match status" value="1"/>
</dbReference>
<proteinExistence type="predicted"/>
<dbReference type="GO" id="GO:0005634">
    <property type="term" value="C:nucleus"/>
    <property type="evidence" value="ECO:0007669"/>
    <property type="project" value="TreeGrafter"/>
</dbReference>
<dbReference type="AlphaFoldDB" id="A0A8H7Z7X7"/>
<gene>
    <name evidence="8" type="ORF">I9W82_005560</name>
</gene>
<reference evidence="8 9" key="1">
    <citation type="submission" date="2020-12" db="EMBL/GenBank/DDBJ databases">
        <title>Effect of drift, selection, and recombination on the evolution of hybrid genomes in Candida yeast pathogens.</title>
        <authorList>
            <person name="Mixao V."/>
            <person name="Ksiezopolska E."/>
            <person name="Saus E."/>
            <person name="Boekhout T."/>
            <person name="Gacser A."/>
            <person name="Gabaldon T."/>
        </authorList>
    </citation>
    <scope>NUCLEOTIDE SEQUENCE [LARGE SCALE GENOMIC DNA]</scope>
    <source>
        <strain evidence="8 9">BP57</strain>
    </source>
</reference>
<dbReference type="PANTHER" id="PTHR31668">
    <property type="entry name" value="GLUCOSE TRANSPORT TRANSCRIPTION REGULATOR RGT1-RELATED-RELATED"/>
    <property type="match status" value="1"/>
</dbReference>
<feature type="compositionally biased region" description="Low complexity" evidence="6">
    <location>
        <begin position="37"/>
        <end position="49"/>
    </location>
</feature>
<keyword evidence="3" id="KW-0805">Transcription regulation</keyword>
<dbReference type="CDD" id="cd00067">
    <property type="entry name" value="GAL4"/>
    <property type="match status" value="1"/>
</dbReference>
<dbReference type="SUPFAM" id="SSF57701">
    <property type="entry name" value="Zn2/Cys6 DNA-binding domain"/>
    <property type="match status" value="1"/>
</dbReference>
<evidence type="ECO:0000256" key="5">
    <source>
        <dbReference type="ARBA" id="ARBA00023242"/>
    </source>
</evidence>
<dbReference type="Pfam" id="PF00172">
    <property type="entry name" value="Zn_clus"/>
    <property type="match status" value="1"/>
</dbReference>
<evidence type="ECO:0000256" key="2">
    <source>
        <dbReference type="ARBA" id="ARBA00022833"/>
    </source>
</evidence>
<feature type="compositionally biased region" description="Polar residues" evidence="6">
    <location>
        <begin position="184"/>
        <end position="233"/>
    </location>
</feature>
<dbReference type="Proteomes" id="UP000669133">
    <property type="component" value="Unassembled WGS sequence"/>
</dbReference>
<dbReference type="GO" id="GO:0000981">
    <property type="term" value="F:DNA-binding transcription factor activity, RNA polymerase II-specific"/>
    <property type="evidence" value="ECO:0007669"/>
    <property type="project" value="InterPro"/>
</dbReference>
<dbReference type="EMBL" id="JAEOAQ010000008">
    <property type="protein sequence ID" value="KAG5416830.1"/>
    <property type="molecule type" value="Genomic_DNA"/>
</dbReference>
<dbReference type="CDD" id="cd12148">
    <property type="entry name" value="fungal_TF_MHR"/>
    <property type="match status" value="1"/>
</dbReference>